<evidence type="ECO:0000259" key="3">
    <source>
        <dbReference type="Pfam" id="PF13359"/>
    </source>
</evidence>
<name>A0A3N4JU39_9PEZI</name>
<evidence type="ECO:0000313" key="4">
    <source>
        <dbReference type="EMBL" id="RPB01850.1"/>
    </source>
</evidence>
<organism evidence="4 5">
    <name type="scientific">Choiromyces venosus 120613-1</name>
    <dbReference type="NCBI Taxonomy" id="1336337"/>
    <lineage>
        <taxon>Eukaryota</taxon>
        <taxon>Fungi</taxon>
        <taxon>Dikarya</taxon>
        <taxon>Ascomycota</taxon>
        <taxon>Pezizomycotina</taxon>
        <taxon>Pezizomycetes</taxon>
        <taxon>Pezizales</taxon>
        <taxon>Tuberaceae</taxon>
        <taxon>Choiromyces</taxon>
    </lineage>
</organism>
<reference evidence="4 5" key="1">
    <citation type="journal article" date="2018" name="Nat. Ecol. Evol.">
        <title>Pezizomycetes genomes reveal the molecular basis of ectomycorrhizal truffle lifestyle.</title>
        <authorList>
            <person name="Murat C."/>
            <person name="Payen T."/>
            <person name="Noel B."/>
            <person name="Kuo A."/>
            <person name="Morin E."/>
            <person name="Chen J."/>
            <person name="Kohler A."/>
            <person name="Krizsan K."/>
            <person name="Balestrini R."/>
            <person name="Da Silva C."/>
            <person name="Montanini B."/>
            <person name="Hainaut M."/>
            <person name="Levati E."/>
            <person name="Barry K.W."/>
            <person name="Belfiori B."/>
            <person name="Cichocki N."/>
            <person name="Clum A."/>
            <person name="Dockter R.B."/>
            <person name="Fauchery L."/>
            <person name="Guy J."/>
            <person name="Iotti M."/>
            <person name="Le Tacon F."/>
            <person name="Lindquist E.A."/>
            <person name="Lipzen A."/>
            <person name="Malagnac F."/>
            <person name="Mello A."/>
            <person name="Molinier V."/>
            <person name="Miyauchi S."/>
            <person name="Poulain J."/>
            <person name="Riccioni C."/>
            <person name="Rubini A."/>
            <person name="Sitrit Y."/>
            <person name="Splivallo R."/>
            <person name="Traeger S."/>
            <person name="Wang M."/>
            <person name="Zifcakova L."/>
            <person name="Wipf D."/>
            <person name="Zambonelli A."/>
            <person name="Paolocci F."/>
            <person name="Nowrousian M."/>
            <person name="Ottonello S."/>
            <person name="Baldrian P."/>
            <person name="Spatafora J.W."/>
            <person name="Henrissat B."/>
            <person name="Nagy L.G."/>
            <person name="Aury J.M."/>
            <person name="Wincker P."/>
            <person name="Grigoriev I.V."/>
            <person name="Bonfante P."/>
            <person name="Martin F.M."/>
        </authorList>
    </citation>
    <scope>NUCLEOTIDE SEQUENCE [LARGE SCALE GENOMIC DNA]</scope>
    <source>
        <strain evidence="4 5">120613-1</strain>
    </source>
</reference>
<evidence type="ECO:0000256" key="2">
    <source>
        <dbReference type="ARBA" id="ARBA00022723"/>
    </source>
</evidence>
<comment type="cofactor">
    <cofactor evidence="1">
        <name>a divalent metal cation</name>
        <dbReference type="ChEBI" id="CHEBI:60240"/>
    </cofactor>
</comment>
<feature type="domain" description="DDE Tnp4" evidence="3">
    <location>
        <begin position="1"/>
        <end position="111"/>
    </location>
</feature>
<dbReference type="OrthoDB" id="5289248at2759"/>
<sequence>YYSGYKKCYAFKFQAVMTPDSILSYLTSSWFGCKGDWDVYIDSQLEYHLRSINKVIELDKQYYLYGNLAYVLSYRIVCSYKVATGLLLDPVLKTINALMSGMHISIEHSFGKTINL</sequence>
<dbReference type="GO" id="GO:0046872">
    <property type="term" value="F:metal ion binding"/>
    <property type="evidence" value="ECO:0007669"/>
    <property type="project" value="UniProtKB-KW"/>
</dbReference>
<dbReference type="AlphaFoldDB" id="A0A3N4JU39"/>
<dbReference type="EMBL" id="ML120371">
    <property type="protein sequence ID" value="RPB01850.1"/>
    <property type="molecule type" value="Genomic_DNA"/>
</dbReference>
<proteinExistence type="predicted"/>
<gene>
    <name evidence="4" type="ORF">L873DRAFT_1675526</name>
</gene>
<keyword evidence="2" id="KW-0479">Metal-binding</keyword>
<feature type="non-terminal residue" evidence="4">
    <location>
        <position position="1"/>
    </location>
</feature>
<protein>
    <recommendedName>
        <fullName evidence="3">DDE Tnp4 domain-containing protein</fullName>
    </recommendedName>
</protein>
<dbReference type="Pfam" id="PF13359">
    <property type="entry name" value="DDE_Tnp_4"/>
    <property type="match status" value="1"/>
</dbReference>
<dbReference type="InterPro" id="IPR027806">
    <property type="entry name" value="HARBI1_dom"/>
</dbReference>
<dbReference type="Proteomes" id="UP000276215">
    <property type="component" value="Unassembled WGS sequence"/>
</dbReference>
<accession>A0A3N4JU39</accession>
<evidence type="ECO:0000256" key="1">
    <source>
        <dbReference type="ARBA" id="ARBA00001968"/>
    </source>
</evidence>
<keyword evidence="5" id="KW-1185">Reference proteome</keyword>
<evidence type="ECO:0000313" key="5">
    <source>
        <dbReference type="Proteomes" id="UP000276215"/>
    </source>
</evidence>